<protein>
    <submittedName>
        <fullName evidence="4">Short chain dehydrogenase</fullName>
    </submittedName>
</protein>
<dbReference type="PANTHER" id="PTHR43544">
    <property type="entry name" value="SHORT-CHAIN DEHYDROGENASE/REDUCTASE"/>
    <property type="match status" value="1"/>
</dbReference>
<proteinExistence type="inferred from homology"/>
<dbReference type="SUPFAM" id="SSF51735">
    <property type="entry name" value="NAD(P)-binding Rossmann-fold domains"/>
    <property type="match status" value="1"/>
</dbReference>
<evidence type="ECO:0000256" key="3">
    <source>
        <dbReference type="ARBA" id="ARBA00023002"/>
    </source>
</evidence>
<evidence type="ECO:0000313" key="4">
    <source>
        <dbReference type="EMBL" id="ELQ68415.1"/>
    </source>
</evidence>
<dbReference type="GO" id="GO:0016491">
    <property type="term" value="F:oxidoreductase activity"/>
    <property type="evidence" value="ECO:0007669"/>
    <property type="project" value="UniProtKB-KW"/>
</dbReference>
<dbReference type="PRINTS" id="PR00081">
    <property type="entry name" value="GDHRDH"/>
</dbReference>
<comment type="similarity">
    <text evidence="1">Belongs to the short-chain dehydrogenases/reductases (SDR) family.</text>
</comment>
<dbReference type="InterPro" id="IPR036291">
    <property type="entry name" value="NAD(P)-bd_dom_sf"/>
</dbReference>
<sequence>MTCNYGSYKSGSTVARKPLPLTILIIGGNRGIGLAFVRQYVALGFNVYTTYRKCSESEALELFALEAKNPNNLKVMTLDLADEDSINQAAEDFDGKQLDVLINCGAVCELNRPALETTADELMSRFRINCVGPFLTTRAFLPHLKRSRNLTGGDRSPLVVNMTSEMASLTENRPGNRPGTCLSYRASKAALNMTTVTLARELEDEGVACVALSPGRCVTKMAKWRGLMDPAESVEVMVDVIDSLRFDDSAKFLNFDGRPIACVTHRATTVKPNACS</sequence>
<dbReference type="EMBL" id="JH794522">
    <property type="protein sequence ID" value="ELQ68415.1"/>
    <property type="molecule type" value="Genomic_DNA"/>
</dbReference>
<dbReference type="InterPro" id="IPR002347">
    <property type="entry name" value="SDR_fam"/>
</dbReference>
<dbReference type="InterPro" id="IPR051468">
    <property type="entry name" value="Fungal_SecMetab_SDRs"/>
</dbReference>
<dbReference type="AlphaFoldDB" id="L7JLJ0"/>
<gene>
    <name evidence="4" type="ORF">OOW_P131scaffold00252g21</name>
</gene>
<dbReference type="PANTHER" id="PTHR43544:SF7">
    <property type="entry name" value="NADB-LER2"/>
    <property type="match status" value="1"/>
</dbReference>
<reference evidence="4" key="1">
    <citation type="journal article" date="2012" name="PLoS Genet.">
        <title>Comparative analysis of the genomes of two field isolates of the rice blast fungus Magnaporthe oryzae.</title>
        <authorList>
            <person name="Xue M."/>
            <person name="Yang J."/>
            <person name="Li Z."/>
            <person name="Hu S."/>
            <person name="Yao N."/>
            <person name="Dean R.A."/>
            <person name="Zhao W."/>
            <person name="Shen M."/>
            <person name="Zhang H."/>
            <person name="Li C."/>
            <person name="Liu L."/>
            <person name="Cao L."/>
            <person name="Xu X."/>
            <person name="Xing Y."/>
            <person name="Hsiang T."/>
            <person name="Zhang Z."/>
            <person name="Xu J.R."/>
            <person name="Peng Y.L."/>
        </authorList>
    </citation>
    <scope>NUCLEOTIDE SEQUENCE [LARGE SCALE GENOMIC DNA]</scope>
    <source>
        <strain evidence="4">P131</strain>
    </source>
</reference>
<dbReference type="Pfam" id="PF00106">
    <property type="entry name" value="adh_short"/>
    <property type="match status" value="1"/>
</dbReference>
<name>L7JLJ0_PYRO1</name>
<keyword evidence="3" id="KW-0560">Oxidoreductase</keyword>
<dbReference type="GO" id="GO:0005737">
    <property type="term" value="C:cytoplasm"/>
    <property type="evidence" value="ECO:0007669"/>
    <property type="project" value="TreeGrafter"/>
</dbReference>
<dbReference type="Gene3D" id="3.40.50.720">
    <property type="entry name" value="NAD(P)-binding Rossmann-like Domain"/>
    <property type="match status" value="1"/>
</dbReference>
<evidence type="ECO:0000256" key="2">
    <source>
        <dbReference type="ARBA" id="ARBA00022857"/>
    </source>
</evidence>
<evidence type="ECO:0000256" key="1">
    <source>
        <dbReference type="ARBA" id="ARBA00006484"/>
    </source>
</evidence>
<accession>L7JLJ0</accession>
<organism>
    <name type="scientific">Pyricularia oryzae (strain P131)</name>
    <name type="common">Rice blast fungus</name>
    <name type="synonym">Magnaporthe oryzae</name>
    <dbReference type="NCBI Taxonomy" id="1143193"/>
    <lineage>
        <taxon>Eukaryota</taxon>
        <taxon>Fungi</taxon>
        <taxon>Dikarya</taxon>
        <taxon>Ascomycota</taxon>
        <taxon>Pezizomycotina</taxon>
        <taxon>Sordariomycetes</taxon>
        <taxon>Sordariomycetidae</taxon>
        <taxon>Magnaporthales</taxon>
        <taxon>Pyriculariaceae</taxon>
        <taxon>Pyricularia</taxon>
    </lineage>
</organism>
<dbReference type="CDD" id="cd05325">
    <property type="entry name" value="carb_red_sniffer_like_SDR_c"/>
    <property type="match status" value="1"/>
</dbReference>
<keyword evidence="2" id="KW-0521">NADP</keyword>